<proteinExistence type="predicted"/>
<dbReference type="PROSITE" id="PS51340">
    <property type="entry name" value="MOSC"/>
    <property type="match status" value="1"/>
</dbReference>
<dbReference type="SUPFAM" id="SSF50800">
    <property type="entry name" value="PK beta-barrel domain-like"/>
    <property type="match status" value="1"/>
</dbReference>
<dbReference type="EMBL" id="JAADJZ010000002">
    <property type="protein sequence ID" value="KAF2877475.1"/>
    <property type="molecule type" value="Genomic_DNA"/>
</dbReference>
<dbReference type="PANTHER" id="PTHR14237">
    <property type="entry name" value="MOLYBDOPTERIN COFACTOR SULFURASE MOSC"/>
    <property type="match status" value="1"/>
</dbReference>
<name>A0A7C8MIX3_9PLEO</name>
<dbReference type="GO" id="GO:0030151">
    <property type="term" value="F:molybdenum ion binding"/>
    <property type="evidence" value="ECO:0007669"/>
    <property type="project" value="InterPro"/>
</dbReference>
<evidence type="ECO:0000313" key="4">
    <source>
        <dbReference type="Proteomes" id="UP000481861"/>
    </source>
</evidence>
<dbReference type="Pfam" id="PF03473">
    <property type="entry name" value="MOSC"/>
    <property type="match status" value="1"/>
</dbReference>
<comment type="caution">
    <text evidence="3">The sequence shown here is derived from an EMBL/GenBank/DDBJ whole genome shotgun (WGS) entry which is preliminary data.</text>
</comment>
<dbReference type="Pfam" id="PF03476">
    <property type="entry name" value="MOSC_N"/>
    <property type="match status" value="1"/>
</dbReference>
<dbReference type="AlphaFoldDB" id="A0A7C8MIX3"/>
<dbReference type="OrthoDB" id="17255at2759"/>
<keyword evidence="4" id="KW-1185">Reference proteome</keyword>
<reference evidence="3 4" key="1">
    <citation type="submission" date="2020-01" db="EMBL/GenBank/DDBJ databases">
        <authorList>
            <consortium name="DOE Joint Genome Institute"/>
            <person name="Haridas S."/>
            <person name="Albert R."/>
            <person name="Binder M."/>
            <person name="Bloem J."/>
            <person name="Labutti K."/>
            <person name="Salamov A."/>
            <person name="Andreopoulos B."/>
            <person name="Baker S.E."/>
            <person name="Barry K."/>
            <person name="Bills G."/>
            <person name="Bluhm B.H."/>
            <person name="Cannon C."/>
            <person name="Castanera R."/>
            <person name="Culley D.E."/>
            <person name="Daum C."/>
            <person name="Ezra D."/>
            <person name="Gonzalez J.B."/>
            <person name="Henrissat B."/>
            <person name="Kuo A."/>
            <person name="Liang C."/>
            <person name="Lipzen A."/>
            <person name="Lutzoni F."/>
            <person name="Magnuson J."/>
            <person name="Mondo S."/>
            <person name="Nolan M."/>
            <person name="Ohm R."/>
            <person name="Pangilinan J."/>
            <person name="Park H.-J.H."/>
            <person name="Ramirez L."/>
            <person name="Alfaro M."/>
            <person name="Sun H."/>
            <person name="Tritt A."/>
            <person name="Yoshinaga Y."/>
            <person name="Zwiers L.-H.L."/>
            <person name="Turgeon B.G."/>
            <person name="Goodwin S.B."/>
            <person name="Spatafora J.W."/>
            <person name="Crous P.W."/>
            <person name="Grigoriev I.V."/>
        </authorList>
    </citation>
    <scope>NUCLEOTIDE SEQUENCE [LARGE SCALE GENOMIC DNA]</scope>
    <source>
        <strain evidence="3 4">CBS 611.86</strain>
    </source>
</reference>
<dbReference type="GO" id="GO:0030170">
    <property type="term" value="F:pyridoxal phosphate binding"/>
    <property type="evidence" value="ECO:0007669"/>
    <property type="project" value="InterPro"/>
</dbReference>
<dbReference type="InterPro" id="IPR005303">
    <property type="entry name" value="MOCOS_middle"/>
</dbReference>
<dbReference type="InterPro" id="IPR011037">
    <property type="entry name" value="Pyrv_Knase-like_insert_dom_sf"/>
</dbReference>
<protein>
    <recommendedName>
        <fullName evidence="2">MOSC domain-containing protein</fullName>
    </recommendedName>
</protein>
<accession>A0A7C8MIX3</accession>
<organism evidence="3 4">
    <name type="scientific">Massariosphaeria phaeospora</name>
    <dbReference type="NCBI Taxonomy" id="100035"/>
    <lineage>
        <taxon>Eukaryota</taxon>
        <taxon>Fungi</taxon>
        <taxon>Dikarya</taxon>
        <taxon>Ascomycota</taxon>
        <taxon>Pezizomycotina</taxon>
        <taxon>Dothideomycetes</taxon>
        <taxon>Pleosporomycetidae</taxon>
        <taxon>Pleosporales</taxon>
        <taxon>Pleosporales incertae sedis</taxon>
        <taxon>Massariosphaeria</taxon>
    </lineage>
</organism>
<dbReference type="GO" id="GO:0003824">
    <property type="term" value="F:catalytic activity"/>
    <property type="evidence" value="ECO:0007669"/>
    <property type="project" value="InterPro"/>
</dbReference>
<sequence>MSSNALDALVNFVQQTWADIPTPLLLAITIILPFIPVVFLYVLTRVQWEDPVPPPLGCRKLGRNGRSNLSDQYAKSYAKGGESAPHNRWRVKALFTYPLKSCAPIELDSTEIVRTGLRYDRQFTFGQQVTGLPSLEGKVKSEWTFITQRTFPRLAKVETEIWVPDPAAPGYSPDAEYVKSEGCLVVCFPFSPDTDFSIAGLKNYGKILAAKLSGKTEPMVEFRVPFNPPKERIQKMKYRSEKMKIWNDTPEALNIESEIPEEMMAKLKYTLGVANPLTLFRIDTAKYRRVLEHVPKETDTGFPTIIGMHDAYPMHIMNLASVHDVSSKLPKRSKPLNALRYRANVYITGPPAFNEDDWAKARIGNNAYHISCRTTRCKLPNVDPETGVADRNEPGTTMRKYRIITKGSQSACLGMQVSPLIDNGVITVNDEVEVLETGEHFFVKK</sequence>
<dbReference type="Proteomes" id="UP000481861">
    <property type="component" value="Unassembled WGS sequence"/>
</dbReference>
<dbReference type="PANTHER" id="PTHR14237:SF23">
    <property type="entry name" value="MOSC DOMAIN PROTEIN (AFU_ORTHOLOGUE AFUA_7G05900)"/>
    <property type="match status" value="1"/>
</dbReference>
<evidence type="ECO:0000256" key="1">
    <source>
        <dbReference type="SAM" id="Phobius"/>
    </source>
</evidence>
<evidence type="ECO:0000259" key="2">
    <source>
        <dbReference type="PROSITE" id="PS51340"/>
    </source>
</evidence>
<keyword evidence="1" id="KW-1133">Transmembrane helix</keyword>
<evidence type="ECO:0000313" key="3">
    <source>
        <dbReference type="EMBL" id="KAF2877475.1"/>
    </source>
</evidence>
<feature type="domain" description="MOSC" evidence="2">
    <location>
        <begin position="288"/>
        <end position="435"/>
    </location>
</feature>
<keyword evidence="1" id="KW-0812">Transmembrane</keyword>
<dbReference type="InterPro" id="IPR005302">
    <property type="entry name" value="MoCF_Sase_C"/>
</dbReference>
<feature type="transmembrane region" description="Helical" evidence="1">
    <location>
        <begin position="20"/>
        <end position="43"/>
    </location>
</feature>
<gene>
    <name evidence="3" type="ORF">BDV95DRAFT_481581</name>
</gene>
<keyword evidence="1" id="KW-0472">Membrane</keyword>